<reference evidence="2 3" key="1">
    <citation type="submission" date="2020-02" db="EMBL/GenBank/DDBJ databases">
        <authorList>
            <person name="Ma Q."/>
            <person name="Huang Y."/>
            <person name="Song X."/>
            <person name="Pei D."/>
        </authorList>
    </citation>
    <scope>NUCLEOTIDE SEQUENCE [LARGE SCALE GENOMIC DNA]</scope>
    <source>
        <strain evidence="2">Sxm20200214</strain>
        <tissue evidence="2">Leaf</tissue>
    </source>
</reference>
<feature type="region of interest" description="Disordered" evidence="1">
    <location>
        <begin position="107"/>
        <end position="131"/>
    </location>
</feature>
<sequence length="131" mass="15201">METILIEARYLQTERCWQGDEASRLNECIVKALLTVRKLDHSENFKSFTWKNVLNSSKRLLSGSNVVDIEKESRAKQKALFLTLLTTKRKAYGYVLRSQTTYGSFRRTSDLEGQVAEEGMEEEEENENEEN</sequence>
<dbReference type="AlphaFoldDB" id="A0A8X7PCB6"/>
<evidence type="ECO:0000256" key="1">
    <source>
        <dbReference type="SAM" id="MobiDB-lite"/>
    </source>
</evidence>
<evidence type="ECO:0000313" key="2">
    <source>
        <dbReference type="EMBL" id="KAG2248660.1"/>
    </source>
</evidence>
<organism evidence="2 3">
    <name type="scientific">Brassica carinata</name>
    <name type="common">Ethiopian mustard</name>
    <name type="synonym">Abyssinian cabbage</name>
    <dbReference type="NCBI Taxonomy" id="52824"/>
    <lineage>
        <taxon>Eukaryota</taxon>
        <taxon>Viridiplantae</taxon>
        <taxon>Streptophyta</taxon>
        <taxon>Embryophyta</taxon>
        <taxon>Tracheophyta</taxon>
        <taxon>Spermatophyta</taxon>
        <taxon>Magnoliopsida</taxon>
        <taxon>eudicotyledons</taxon>
        <taxon>Gunneridae</taxon>
        <taxon>Pentapetalae</taxon>
        <taxon>rosids</taxon>
        <taxon>malvids</taxon>
        <taxon>Brassicales</taxon>
        <taxon>Brassicaceae</taxon>
        <taxon>Brassiceae</taxon>
        <taxon>Brassica</taxon>
    </lineage>
</organism>
<keyword evidence="3" id="KW-1185">Reference proteome</keyword>
<name>A0A8X7PCB6_BRACI</name>
<feature type="compositionally biased region" description="Acidic residues" evidence="1">
    <location>
        <begin position="118"/>
        <end position="131"/>
    </location>
</feature>
<accession>A0A8X7PCB6</accession>
<dbReference type="Proteomes" id="UP000886595">
    <property type="component" value="Unassembled WGS sequence"/>
</dbReference>
<comment type="caution">
    <text evidence="2">The sequence shown here is derived from an EMBL/GenBank/DDBJ whole genome shotgun (WGS) entry which is preliminary data.</text>
</comment>
<protein>
    <submittedName>
        <fullName evidence="2">Uncharacterized protein</fullName>
    </submittedName>
</protein>
<proteinExistence type="predicted"/>
<gene>
    <name evidence="2" type="ORF">Bca52824_088288</name>
</gene>
<evidence type="ECO:0000313" key="3">
    <source>
        <dbReference type="Proteomes" id="UP000886595"/>
    </source>
</evidence>
<dbReference type="EMBL" id="JAAMPC010000017">
    <property type="protein sequence ID" value="KAG2248660.1"/>
    <property type="molecule type" value="Genomic_DNA"/>
</dbReference>